<proteinExistence type="predicted"/>
<organism evidence="4 5">
    <name type="scientific">Caloranaerobacter azorensis H53214</name>
    <dbReference type="NCBI Taxonomy" id="1156417"/>
    <lineage>
        <taxon>Bacteria</taxon>
        <taxon>Bacillati</taxon>
        <taxon>Bacillota</taxon>
        <taxon>Tissierellia</taxon>
        <taxon>Tissierellales</taxon>
        <taxon>Thermohalobacteraceae</taxon>
        <taxon>Caloranaerobacter</taxon>
    </lineage>
</organism>
<evidence type="ECO:0000256" key="2">
    <source>
        <dbReference type="PIRSR" id="PIRSR014972-2"/>
    </source>
</evidence>
<protein>
    <submittedName>
        <fullName evidence="4">Thioesterase</fullName>
    </submittedName>
</protein>
<dbReference type="STRING" id="1156417.Y919_05165"/>
<feature type="active site" evidence="1">
    <location>
        <position position="36"/>
    </location>
</feature>
<dbReference type="EMBL" id="AZTB01000019">
    <property type="protein sequence ID" value="KGG80625.1"/>
    <property type="molecule type" value="Genomic_DNA"/>
</dbReference>
<comment type="caution">
    <text evidence="4">The sequence shown here is derived from an EMBL/GenBank/DDBJ whole genome shotgun (WGS) entry which is preliminary data.</text>
</comment>
<reference evidence="4 5" key="1">
    <citation type="submission" date="2013-12" db="EMBL/GenBank/DDBJ databases">
        <title>Draft genome sequence of Caloranaerobacter sp. H53214.</title>
        <authorList>
            <person name="Jiang L.J."/>
            <person name="Shao Z.Z."/>
            <person name="Long M.N."/>
        </authorList>
    </citation>
    <scope>NUCLEOTIDE SEQUENCE [LARGE SCALE GENOMIC DNA]</scope>
    <source>
        <strain evidence="4 5">H53214</strain>
    </source>
</reference>
<feature type="active site" evidence="1">
    <location>
        <position position="70"/>
    </location>
</feature>
<evidence type="ECO:0000256" key="1">
    <source>
        <dbReference type="PIRSR" id="PIRSR014972-1"/>
    </source>
</evidence>
<evidence type="ECO:0000313" key="5">
    <source>
        <dbReference type="Proteomes" id="UP000029622"/>
    </source>
</evidence>
<dbReference type="SUPFAM" id="SSF54637">
    <property type="entry name" value="Thioesterase/thiol ester dehydrase-isomerase"/>
    <property type="match status" value="1"/>
</dbReference>
<dbReference type="PANTHER" id="PTHR36934:SF1">
    <property type="entry name" value="THIOESTERASE DOMAIN-CONTAINING PROTEIN"/>
    <property type="match status" value="1"/>
</dbReference>
<dbReference type="Proteomes" id="UP000029622">
    <property type="component" value="Unassembled WGS sequence"/>
</dbReference>
<feature type="active site" evidence="1">
    <location>
        <position position="44"/>
    </location>
</feature>
<accession>A0A096BHH8</accession>
<dbReference type="Gene3D" id="3.10.129.10">
    <property type="entry name" value="Hotdog Thioesterase"/>
    <property type="match status" value="1"/>
</dbReference>
<feature type="binding site" evidence="2">
    <location>
        <position position="63"/>
    </location>
    <ligand>
        <name>CoA</name>
        <dbReference type="ChEBI" id="CHEBI:57287"/>
    </ligand>
</feature>
<dbReference type="AlphaFoldDB" id="A0A096BHH8"/>
<evidence type="ECO:0000259" key="3">
    <source>
        <dbReference type="Pfam" id="PF22636"/>
    </source>
</evidence>
<dbReference type="InterPro" id="IPR054485">
    <property type="entry name" value="FlK-like_dom"/>
</dbReference>
<evidence type="ECO:0000313" key="4">
    <source>
        <dbReference type="EMBL" id="KGG80625.1"/>
    </source>
</evidence>
<dbReference type="InterPro" id="IPR029069">
    <property type="entry name" value="HotDog_dom_sf"/>
</dbReference>
<feature type="domain" description="Fluoroacetyl-CoA-specific thioesterase-like" evidence="3">
    <location>
        <begin position="17"/>
        <end position="120"/>
    </location>
</feature>
<feature type="binding site" evidence="2">
    <location>
        <position position="63"/>
    </location>
    <ligand>
        <name>substrate</name>
    </ligand>
</feature>
<name>A0A096BHH8_9FIRM</name>
<dbReference type="InterPro" id="IPR025540">
    <property type="entry name" value="FlK"/>
</dbReference>
<dbReference type="PIRSF" id="PIRSF014972">
    <property type="entry name" value="FlK"/>
    <property type="match status" value="1"/>
</dbReference>
<gene>
    <name evidence="4" type="ORF">Y919_05165</name>
</gene>
<dbReference type="Pfam" id="PF22636">
    <property type="entry name" value="FlK"/>
    <property type="match status" value="1"/>
</dbReference>
<dbReference type="PANTHER" id="PTHR36934">
    <property type="entry name" value="BLR0278 PROTEIN"/>
    <property type="match status" value="1"/>
</dbReference>
<sequence length="129" mass="14141">MEFNLKVGLEGIAEKIVTEDDTAAKFGSGNVHVFATPMMIGLMENAALNAVDKELGKEHATVGIHVDVKHLGATPVGMKVKSIAKLTKIDGKKLYFDVEAYDEEKLIGKGTHTRYIINVEEFLGKINRK</sequence>
<feature type="binding site" evidence="2">
    <location>
        <position position="114"/>
    </location>
    <ligand>
        <name>substrate</name>
    </ligand>
</feature>
<dbReference type="RefSeq" id="WP_035163011.1">
    <property type="nucleotide sequence ID" value="NZ_AZTB01000019.1"/>
</dbReference>